<keyword evidence="2" id="KW-0812">Transmembrane</keyword>
<comment type="caution">
    <text evidence="3">The sequence shown here is derived from an EMBL/GenBank/DDBJ whole genome shotgun (WGS) entry which is preliminary data.</text>
</comment>
<gene>
    <name evidence="3" type="ORF">H4W34_003310</name>
</gene>
<dbReference type="RefSeq" id="WP_192760029.1">
    <property type="nucleotide sequence ID" value="NZ_JADBDZ010000001.1"/>
</dbReference>
<accession>A0ABR9JSF5</accession>
<feature type="region of interest" description="Disordered" evidence="1">
    <location>
        <begin position="86"/>
        <end position="110"/>
    </location>
</feature>
<sequence>MRSGGDPDPDDYGLPRVDIVVPDDARELDRDVLAYHREERRRRRRARTRRITRPLTRFGVAVPIIAGALLVALISGVLMTVFGPQPAPRPTTARLEPDPTARPGDVGGLLPAGNVTLADGTVKPLREMRPGVIGIVPPGYRCGPLVADIAAQTRANQLNFWLVADPRRAGGREPVPVKDVRECAGTAHRGTPLVVEDERGLLAGTYAPKPGGTITTVFVEPDGVVAGVVPNQKSGNDLNQKIKDLTVG</sequence>
<evidence type="ECO:0000256" key="2">
    <source>
        <dbReference type="SAM" id="Phobius"/>
    </source>
</evidence>
<name>A0ABR9JSF5_9ACTN</name>
<evidence type="ECO:0000313" key="4">
    <source>
        <dbReference type="Proteomes" id="UP000627838"/>
    </source>
</evidence>
<keyword evidence="2" id="KW-1133">Transmembrane helix</keyword>
<keyword evidence="2" id="KW-0472">Membrane</keyword>
<protein>
    <submittedName>
        <fullName evidence="3">Uncharacterized protein</fullName>
    </submittedName>
</protein>
<evidence type="ECO:0000313" key="3">
    <source>
        <dbReference type="EMBL" id="MBE1533477.1"/>
    </source>
</evidence>
<evidence type="ECO:0000256" key="1">
    <source>
        <dbReference type="SAM" id="MobiDB-lite"/>
    </source>
</evidence>
<keyword evidence="4" id="KW-1185">Reference proteome</keyword>
<reference evidence="3 4" key="1">
    <citation type="submission" date="2020-10" db="EMBL/GenBank/DDBJ databases">
        <title>Sequencing the genomes of 1000 actinobacteria strains.</title>
        <authorList>
            <person name="Klenk H.-P."/>
        </authorList>
    </citation>
    <scope>NUCLEOTIDE SEQUENCE [LARGE SCALE GENOMIC DNA]</scope>
    <source>
        <strain evidence="3 4">DSM 46744</strain>
    </source>
</reference>
<organism evidence="3 4">
    <name type="scientific">Actinomadura algeriensis</name>
    <dbReference type="NCBI Taxonomy" id="1679523"/>
    <lineage>
        <taxon>Bacteria</taxon>
        <taxon>Bacillati</taxon>
        <taxon>Actinomycetota</taxon>
        <taxon>Actinomycetes</taxon>
        <taxon>Streptosporangiales</taxon>
        <taxon>Thermomonosporaceae</taxon>
        <taxon>Actinomadura</taxon>
    </lineage>
</organism>
<dbReference type="EMBL" id="JADBDZ010000001">
    <property type="protein sequence ID" value="MBE1533477.1"/>
    <property type="molecule type" value="Genomic_DNA"/>
</dbReference>
<feature type="transmembrane region" description="Helical" evidence="2">
    <location>
        <begin position="55"/>
        <end position="82"/>
    </location>
</feature>
<proteinExistence type="predicted"/>
<dbReference type="Proteomes" id="UP000627838">
    <property type="component" value="Unassembled WGS sequence"/>
</dbReference>